<name>A0A392VG39_9FABA</name>
<dbReference type="AlphaFoldDB" id="A0A392VG39"/>
<feature type="region of interest" description="Disordered" evidence="1">
    <location>
        <begin position="1"/>
        <end position="40"/>
    </location>
</feature>
<organism evidence="2 3">
    <name type="scientific">Trifolium medium</name>
    <dbReference type="NCBI Taxonomy" id="97028"/>
    <lineage>
        <taxon>Eukaryota</taxon>
        <taxon>Viridiplantae</taxon>
        <taxon>Streptophyta</taxon>
        <taxon>Embryophyta</taxon>
        <taxon>Tracheophyta</taxon>
        <taxon>Spermatophyta</taxon>
        <taxon>Magnoliopsida</taxon>
        <taxon>eudicotyledons</taxon>
        <taxon>Gunneridae</taxon>
        <taxon>Pentapetalae</taxon>
        <taxon>rosids</taxon>
        <taxon>fabids</taxon>
        <taxon>Fabales</taxon>
        <taxon>Fabaceae</taxon>
        <taxon>Papilionoideae</taxon>
        <taxon>50 kb inversion clade</taxon>
        <taxon>NPAAA clade</taxon>
        <taxon>Hologalegina</taxon>
        <taxon>IRL clade</taxon>
        <taxon>Trifolieae</taxon>
        <taxon>Trifolium</taxon>
    </lineage>
</organism>
<feature type="non-terminal residue" evidence="2">
    <location>
        <position position="40"/>
    </location>
</feature>
<protein>
    <submittedName>
        <fullName evidence="2">Putative sucrose-phosphate synthase 3-like</fullName>
    </submittedName>
</protein>
<proteinExistence type="predicted"/>
<evidence type="ECO:0000313" key="2">
    <source>
        <dbReference type="EMBL" id="MCI86289.1"/>
    </source>
</evidence>
<evidence type="ECO:0000313" key="3">
    <source>
        <dbReference type="Proteomes" id="UP000265520"/>
    </source>
</evidence>
<reference evidence="2 3" key="1">
    <citation type="journal article" date="2018" name="Front. Plant Sci.">
        <title>Red Clover (Trifolium pratense) and Zigzag Clover (T. medium) - A Picture of Genomic Similarities and Differences.</title>
        <authorList>
            <person name="Dluhosova J."/>
            <person name="Istvanek J."/>
            <person name="Nedelnik J."/>
            <person name="Repkova J."/>
        </authorList>
    </citation>
    <scope>NUCLEOTIDE SEQUENCE [LARGE SCALE GENOMIC DNA]</scope>
    <source>
        <strain evidence="3">cv. 10/8</strain>
        <tissue evidence="2">Leaf</tissue>
    </source>
</reference>
<dbReference type="Proteomes" id="UP000265520">
    <property type="component" value="Unassembled WGS sequence"/>
</dbReference>
<comment type="caution">
    <text evidence="2">The sequence shown here is derived from an EMBL/GenBank/DDBJ whole genome shotgun (WGS) entry which is preliminary data.</text>
</comment>
<dbReference type="EMBL" id="LXQA011136293">
    <property type="protein sequence ID" value="MCI86289.1"/>
    <property type="molecule type" value="Genomic_DNA"/>
</dbReference>
<sequence length="40" mass="4160">MDFSNVVIQEDGPEVDGDLSQLTGGADGSSPKALPAIWLE</sequence>
<keyword evidence="3" id="KW-1185">Reference proteome</keyword>
<evidence type="ECO:0000256" key="1">
    <source>
        <dbReference type="SAM" id="MobiDB-lite"/>
    </source>
</evidence>
<accession>A0A392VG39</accession>